<evidence type="ECO:0000259" key="10">
    <source>
        <dbReference type="PROSITE" id="PS50109"/>
    </source>
</evidence>
<comment type="caution">
    <text evidence="11">The sequence shown here is derived from an EMBL/GenBank/DDBJ whole genome shotgun (WGS) entry which is preliminary data.</text>
</comment>
<evidence type="ECO:0000256" key="6">
    <source>
        <dbReference type="ARBA" id="ARBA00022777"/>
    </source>
</evidence>
<evidence type="ECO:0000256" key="5">
    <source>
        <dbReference type="ARBA" id="ARBA00022741"/>
    </source>
</evidence>
<accession>A0ABP6E9R0</accession>
<dbReference type="Pfam" id="PF07730">
    <property type="entry name" value="HisKA_3"/>
    <property type="match status" value="1"/>
</dbReference>
<evidence type="ECO:0000256" key="2">
    <source>
        <dbReference type="ARBA" id="ARBA00012438"/>
    </source>
</evidence>
<evidence type="ECO:0000256" key="9">
    <source>
        <dbReference type="SAM" id="Phobius"/>
    </source>
</evidence>
<dbReference type="InterPro" id="IPR055558">
    <property type="entry name" value="DUF7134"/>
</dbReference>
<dbReference type="Proteomes" id="UP001501666">
    <property type="component" value="Unassembled WGS sequence"/>
</dbReference>
<organism evidence="11 12">
    <name type="scientific">Nonomuraea recticatena</name>
    <dbReference type="NCBI Taxonomy" id="46178"/>
    <lineage>
        <taxon>Bacteria</taxon>
        <taxon>Bacillati</taxon>
        <taxon>Actinomycetota</taxon>
        <taxon>Actinomycetes</taxon>
        <taxon>Streptosporangiales</taxon>
        <taxon>Streptosporangiaceae</taxon>
        <taxon>Nonomuraea</taxon>
    </lineage>
</organism>
<keyword evidence="9" id="KW-1133">Transmembrane helix</keyword>
<dbReference type="InterPro" id="IPR011712">
    <property type="entry name" value="Sig_transdc_His_kin_sub3_dim/P"/>
</dbReference>
<keyword evidence="7" id="KW-0067">ATP-binding</keyword>
<evidence type="ECO:0000256" key="4">
    <source>
        <dbReference type="ARBA" id="ARBA00022679"/>
    </source>
</evidence>
<keyword evidence="4" id="KW-0808">Transferase</keyword>
<name>A0ABP6E9R0_9ACTN</name>
<keyword evidence="6 11" id="KW-0418">Kinase</keyword>
<dbReference type="SMART" id="SM00387">
    <property type="entry name" value="HATPase_c"/>
    <property type="match status" value="1"/>
</dbReference>
<dbReference type="SUPFAM" id="SSF55874">
    <property type="entry name" value="ATPase domain of HSP90 chaperone/DNA topoisomerase II/histidine kinase"/>
    <property type="match status" value="1"/>
</dbReference>
<dbReference type="InterPro" id="IPR036890">
    <property type="entry name" value="HATPase_C_sf"/>
</dbReference>
<dbReference type="Gene3D" id="3.30.565.10">
    <property type="entry name" value="Histidine kinase-like ATPase, C-terminal domain"/>
    <property type="match status" value="1"/>
</dbReference>
<feature type="transmembrane region" description="Helical" evidence="9">
    <location>
        <begin position="63"/>
        <end position="80"/>
    </location>
</feature>
<protein>
    <recommendedName>
        <fullName evidence="2">histidine kinase</fullName>
        <ecNumber evidence="2">2.7.13.3</ecNumber>
    </recommendedName>
</protein>
<dbReference type="Pfam" id="PF23539">
    <property type="entry name" value="DUF7134"/>
    <property type="match status" value="1"/>
</dbReference>
<keyword evidence="12" id="KW-1185">Reference proteome</keyword>
<evidence type="ECO:0000313" key="12">
    <source>
        <dbReference type="Proteomes" id="UP001501666"/>
    </source>
</evidence>
<dbReference type="CDD" id="cd16917">
    <property type="entry name" value="HATPase_UhpB-NarQ-NarX-like"/>
    <property type="match status" value="1"/>
</dbReference>
<dbReference type="EC" id="2.7.13.3" evidence="2"/>
<evidence type="ECO:0000256" key="8">
    <source>
        <dbReference type="ARBA" id="ARBA00023012"/>
    </source>
</evidence>
<comment type="catalytic activity">
    <reaction evidence="1">
        <text>ATP + protein L-histidine = ADP + protein N-phospho-L-histidine.</text>
        <dbReference type="EC" id="2.7.13.3"/>
    </reaction>
</comment>
<feature type="transmembrane region" description="Helical" evidence="9">
    <location>
        <begin position="21"/>
        <end position="43"/>
    </location>
</feature>
<dbReference type="InterPro" id="IPR005467">
    <property type="entry name" value="His_kinase_dom"/>
</dbReference>
<dbReference type="Gene3D" id="1.20.5.1930">
    <property type="match status" value="1"/>
</dbReference>
<sequence length="382" mass="40639">MYDVCAHICVYRAGMRFDRDLLLAAVVAAGQVGTEILLSPGLAPLDYALLLGGTLVLALRRRFPVVVLAVTVVCMLAYTVRMQPGAVATFPVLVAVYTTVRQGKRPAALAGVVLFLAGMFAFGHDAAAGLSPRSAIESRVLVVGWLVAAAVIGEATRAWSAYLEQVEQRAAEAERTREETALRRAGEERLRIARELHDSLTHSISIIKVQAGVAAHLARKRGEEVPASLVAIQEAGADAMRELRATLEVLRSDEGSGLEQVPELVNRARAAGLPAKVEVSGSPRPVPAEVDRAAYRIVQEALTNVSRHAGPASASVRIGYLPGEVIVQIDDDGAAVPDEEHQPGIGLTGMRERVVALGGRLRAEARPEGGFTVRAELPVVRS</sequence>
<dbReference type="EMBL" id="BAAATE010000007">
    <property type="protein sequence ID" value="GAA2659798.1"/>
    <property type="molecule type" value="Genomic_DNA"/>
</dbReference>
<reference evidence="12" key="1">
    <citation type="journal article" date="2019" name="Int. J. Syst. Evol. Microbiol.">
        <title>The Global Catalogue of Microorganisms (GCM) 10K type strain sequencing project: providing services to taxonomists for standard genome sequencing and annotation.</title>
        <authorList>
            <consortium name="The Broad Institute Genomics Platform"/>
            <consortium name="The Broad Institute Genome Sequencing Center for Infectious Disease"/>
            <person name="Wu L."/>
            <person name="Ma J."/>
        </authorList>
    </citation>
    <scope>NUCLEOTIDE SEQUENCE [LARGE SCALE GENOMIC DNA]</scope>
    <source>
        <strain evidence="12">JCM 6835</strain>
    </source>
</reference>
<dbReference type="InterPro" id="IPR003594">
    <property type="entry name" value="HATPase_dom"/>
</dbReference>
<keyword evidence="3" id="KW-0597">Phosphoprotein</keyword>
<feature type="domain" description="Histidine kinase" evidence="10">
    <location>
        <begin position="296"/>
        <end position="381"/>
    </location>
</feature>
<dbReference type="GO" id="GO:0016301">
    <property type="term" value="F:kinase activity"/>
    <property type="evidence" value="ECO:0007669"/>
    <property type="project" value="UniProtKB-KW"/>
</dbReference>
<evidence type="ECO:0000256" key="3">
    <source>
        <dbReference type="ARBA" id="ARBA00022553"/>
    </source>
</evidence>
<dbReference type="PROSITE" id="PS50109">
    <property type="entry name" value="HIS_KIN"/>
    <property type="match status" value="1"/>
</dbReference>
<proteinExistence type="predicted"/>
<keyword evidence="9" id="KW-0812">Transmembrane</keyword>
<dbReference type="PANTHER" id="PTHR24421:SF10">
    <property type="entry name" value="NITRATE_NITRITE SENSOR PROTEIN NARQ"/>
    <property type="match status" value="1"/>
</dbReference>
<keyword evidence="5" id="KW-0547">Nucleotide-binding</keyword>
<keyword evidence="8" id="KW-0902">Two-component regulatory system</keyword>
<keyword evidence="9" id="KW-0472">Membrane</keyword>
<evidence type="ECO:0000256" key="1">
    <source>
        <dbReference type="ARBA" id="ARBA00000085"/>
    </source>
</evidence>
<evidence type="ECO:0000313" key="11">
    <source>
        <dbReference type="EMBL" id="GAA2659798.1"/>
    </source>
</evidence>
<gene>
    <name evidence="11" type="ORF">GCM10010412_031910</name>
</gene>
<dbReference type="PANTHER" id="PTHR24421">
    <property type="entry name" value="NITRATE/NITRITE SENSOR PROTEIN NARX-RELATED"/>
    <property type="match status" value="1"/>
</dbReference>
<feature type="transmembrane region" description="Helical" evidence="9">
    <location>
        <begin position="107"/>
        <end position="128"/>
    </location>
</feature>
<dbReference type="InterPro" id="IPR050482">
    <property type="entry name" value="Sensor_HK_TwoCompSys"/>
</dbReference>
<evidence type="ECO:0000256" key="7">
    <source>
        <dbReference type="ARBA" id="ARBA00022840"/>
    </source>
</evidence>
<dbReference type="Pfam" id="PF02518">
    <property type="entry name" value="HATPase_c"/>
    <property type="match status" value="1"/>
</dbReference>